<reference evidence="2" key="1">
    <citation type="journal article" date="2015" name="Nat. Plants">
        <title>Genome expansion of Arabis alpina linked with retrotransposition and reduced symmetric DNA methylation.</title>
        <authorList>
            <person name="Willing E.M."/>
            <person name="Rawat V."/>
            <person name="Mandakova T."/>
            <person name="Maumus F."/>
            <person name="James G.V."/>
            <person name="Nordstroem K.J."/>
            <person name="Becker C."/>
            <person name="Warthmann N."/>
            <person name="Chica C."/>
            <person name="Szarzynska B."/>
            <person name="Zytnicki M."/>
            <person name="Albani M.C."/>
            <person name="Kiefer C."/>
            <person name="Bergonzi S."/>
            <person name="Castaings L."/>
            <person name="Mateos J.L."/>
            <person name="Berns M.C."/>
            <person name="Bujdoso N."/>
            <person name="Piofczyk T."/>
            <person name="de Lorenzo L."/>
            <person name="Barrero-Sicilia C."/>
            <person name="Mateos I."/>
            <person name="Piednoel M."/>
            <person name="Hagmann J."/>
            <person name="Chen-Min-Tao R."/>
            <person name="Iglesias-Fernandez R."/>
            <person name="Schuster S.C."/>
            <person name="Alonso-Blanco C."/>
            <person name="Roudier F."/>
            <person name="Carbonero P."/>
            <person name="Paz-Ares J."/>
            <person name="Davis S.J."/>
            <person name="Pecinka A."/>
            <person name="Quesneville H."/>
            <person name="Colot V."/>
            <person name="Lysak M.A."/>
            <person name="Weigel D."/>
            <person name="Coupland G."/>
            <person name="Schneeberger K."/>
        </authorList>
    </citation>
    <scope>NUCLEOTIDE SEQUENCE [LARGE SCALE GENOMIC DNA]</scope>
    <source>
        <strain evidence="2">cv. Pajares</strain>
    </source>
</reference>
<dbReference type="Gramene" id="KFK32808">
    <property type="protein sequence ID" value="KFK32808"/>
    <property type="gene ID" value="AALP_AA6G290700"/>
</dbReference>
<sequence length="42" mass="4831">MSEFVTYGCNDDIFMIKSKVFLTLNERSAKNVEPERSYGACH</sequence>
<name>A0A087GSF6_ARAAL</name>
<dbReference type="Proteomes" id="UP000029120">
    <property type="component" value="Chromosome 6"/>
</dbReference>
<keyword evidence="2" id="KW-1185">Reference proteome</keyword>
<proteinExistence type="predicted"/>
<accession>A0A087GSF6</accession>
<gene>
    <name evidence="1" type="ordered locus">AALP_Aa6g290700</name>
</gene>
<dbReference type="AlphaFoldDB" id="A0A087GSF6"/>
<organism evidence="1 2">
    <name type="scientific">Arabis alpina</name>
    <name type="common">Alpine rock-cress</name>
    <dbReference type="NCBI Taxonomy" id="50452"/>
    <lineage>
        <taxon>Eukaryota</taxon>
        <taxon>Viridiplantae</taxon>
        <taxon>Streptophyta</taxon>
        <taxon>Embryophyta</taxon>
        <taxon>Tracheophyta</taxon>
        <taxon>Spermatophyta</taxon>
        <taxon>Magnoliopsida</taxon>
        <taxon>eudicotyledons</taxon>
        <taxon>Gunneridae</taxon>
        <taxon>Pentapetalae</taxon>
        <taxon>rosids</taxon>
        <taxon>malvids</taxon>
        <taxon>Brassicales</taxon>
        <taxon>Brassicaceae</taxon>
        <taxon>Arabideae</taxon>
        <taxon>Arabis</taxon>
    </lineage>
</organism>
<evidence type="ECO:0000313" key="2">
    <source>
        <dbReference type="Proteomes" id="UP000029120"/>
    </source>
</evidence>
<protein>
    <submittedName>
        <fullName evidence="1">Uncharacterized protein</fullName>
    </submittedName>
</protein>
<evidence type="ECO:0000313" key="1">
    <source>
        <dbReference type="EMBL" id="KFK32808.1"/>
    </source>
</evidence>
<dbReference type="EMBL" id="CM002874">
    <property type="protein sequence ID" value="KFK32808.1"/>
    <property type="molecule type" value="Genomic_DNA"/>
</dbReference>